<comment type="caution">
    <text evidence="3">The sequence shown here is derived from an EMBL/GenBank/DDBJ whole genome shotgun (WGS) entry which is preliminary data.</text>
</comment>
<accession>A0A317ZEB0</accession>
<dbReference type="AlphaFoldDB" id="A0A317ZEB0"/>
<evidence type="ECO:0000259" key="2">
    <source>
        <dbReference type="Pfam" id="PF01592"/>
    </source>
</evidence>
<reference evidence="3 4" key="1">
    <citation type="submission" date="2018-05" db="EMBL/GenBank/DDBJ databases">
        <title>Coraliomargarita sinensis sp. nov., isolated from a marine solar saltern.</title>
        <authorList>
            <person name="Zhou L.Y."/>
        </authorList>
    </citation>
    <scope>NUCLEOTIDE SEQUENCE [LARGE SCALE GENOMIC DNA]</scope>
    <source>
        <strain evidence="3 4">WN38</strain>
    </source>
</reference>
<dbReference type="CDD" id="cd06664">
    <property type="entry name" value="IscU_like"/>
    <property type="match status" value="1"/>
</dbReference>
<dbReference type="OrthoDB" id="9804157at2"/>
<dbReference type="Pfam" id="PF01592">
    <property type="entry name" value="NifU_N"/>
    <property type="match status" value="1"/>
</dbReference>
<organism evidence="3 4">
    <name type="scientific">Coraliomargarita sinensis</name>
    <dbReference type="NCBI Taxonomy" id="2174842"/>
    <lineage>
        <taxon>Bacteria</taxon>
        <taxon>Pseudomonadati</taxon>
        <taxon>Verrucomicrobiota</taxon>
        <taxon>Opitutia</taxon>
        <taxon>Puniceicoccales</taxon>
        <taxon>Coraliomargaritaceae</taxon>
        <taxon>Coraliomargarita</taxon>
    </lineage>
</organism>
<dbReference type="RefSeq" id="WP_110132096.1">
    <property type="nucleotide sequence ID" value="NZ_QHJQ01000013.1"/>
</dbReference>
<dbReference type="GO" id="GO:0005506">
    <property type="term" value="F:iron ion binding"/>
    <property type="evidence" value="ECO:0007669"/>
    <property type="project" value="InterPro"/>
</dbReference>
<dbReference type="FunFam" id="3.90.1010.10:FF:000002">
    <property type="entry name" value="Iron-sulfur cluster assembly scaffold protein NifU"/>
    <property type="match status" value="1"/>
</dbReference>
<protein>
    <submittedName>
        <fullName evidence="3">SUF system NifU family Fe-S cluster assembly protein</fullName>
    </submittedName>
</protein>
<gene>
    <name evidence="3" type="ORF">DDZ13_14080</name>
</gene>
<proteinExistence type="inferred from homology"/>
<dbReference type="InParanoid" id="A0A317ZEB0"/>
<comment type="similarity">
    <text evidence="1">Belongs to the NifU family.</text>
</comment>
<dbReference type="SUPFAM" id="SSF82649">
    <property type="entry name" value="SufE/NifU"/>
    <property type="match status" value="1"/>
</dbReference>
<dbReference type="GO" id="GO:0016226">
    <property type="term" value="P:iron-sulfur cluster assembly"/>
    <property type="evidence" value="ECO:0007669"/>
    <property type="project" value="InterPro"/>
</dbReference>
<dbReference type="EMBL" id="QHJQ01000013">
    <property type="protein sequence ID" value="PXA03042.1"/>
    <property type="molecule type" value="Genomic_DNA"/>
</dbReference>
<keyword evidence="4" id="KW-1185">Reference proteome</keyword>
<evidence type="ECO:0000313" key="4">
    <source>
        <dbReference type="Proteomes" id="UP000247099"/>
    </source>
</evidence>
<dbReference type="FunCoup" id="A0A317ZEB0">
    <property type="interactions" value="411"/>
</dbReference>
<dbReference type="Proteomes" id="UP000247099">
    <property type="component" value="Unassembled WGS sequence"/>
</dbReference>
<sequence>MSELDELYQSIILDHNKRPRHYGALTDATHQAEGYNPLCGDKVQVYLKIHDNRIEDLRFEAASCAICKASASMMAQELQGKTLEEAAQRGKRVQLLLSEETVASDSDGDLVSLQGVRKFPARIKCATLPWHTFEDAVGSTCKP</sequence>
<dbReference type="PANTHER" id="PTHR10093">
    <property type="entry name" value="IRON-SULFUR CLUSTER ASSEMBLY ENZYME NIFU HOMOLOG"/>
    <property type="match status" value="1"/>
</dbReference>
<name>A0A317ZEB0_9BACT</name>
<dbReference type="InterPro" id="IPR002871">
    <property type="entry name" value="NIF_FeS_clus_asmbl_NifU_N"/>
</dbReference>
<evidence type="ECO:0000313" key="3">
    <source>
        <dbReference type="EMBL" id="PXA03042.1"/>
    </source>
</evidence>
<dbReference type="NCBIfam" id="TIGR01994">
    <property type="entry name" value="SUF_scaf_2"/>
    <property type="match status" value="1"/>
</dbReference>
<dbReference type="GO" id="GO:0051536">
    <property type="term" value="F:iron-sulfur cluster binding"/>
    <property type="evidence" value="ECO:0007669"/>
    <property type="project" value="InterPro"/>
</dbReference>
<feature type="domain" description="NIF system FeS cluster assembly NifU N-terminal" evidence="2">
    <location>
        <begin position="8"/>
        <end position="125"/>
    </location>
</feature>
<dbReference type="Gene3D" id="3.90.1010.10">
    <property type="match status" value="1"/>
</dbReference>
<evidence type="ECO:0000256" key="1">
    <source>
        <dbReference type="ARBA" id="ARBA00006420"/>
    </source>
</evidence>